<accession>A0A0B6YKA3</accession>
<dbReference type="AlphaFoldDB" id="A0A0B6YKA3"/>
<feature type="non-terminal residue" evidence="2">
    <location>
        <position position="1"/>
    </location>
</feature>
<name>A0A0B6YKA3_9EUPU</name>
<feature type="region of interest" description="Disordered" evidence="1">
    <location>
        <begin position="56"/>
        <end position="88"/>
    </location>
</feature>
<gene>
    <name evidence="2" type="primary">ORF28082</name>
</gene>
<dbReference type="EMBL" id="HACG01009752">
    <property type="protein sequence ID" value="CEK56617.1"/>
    <property type="molecule type" value="Transcribed_RNA"/>
</dbReference>
<reference evidence="2" key="1">
    <citation type="submission" date="2014-12" db="EMBL/GenBank/DDBJ databases">
        <title>Insight into the proteome of Arion vulgaris.</title>
        <authorList>
            <person name="Aradska J."/>
            <person name="Bulat T."/>
            <person name="Smidak R."/>
            <person name="Sarate P."/>
            <person name="Gangsoo J."/>
            <person name="Sialana F."/>
            <person name="Bilban M."/>
            <person name="Lubec G."/>
        </authorList>
    </citation>
    <scope>NUCLEOTIDE SEQUENCE</scope>
    <source>
        <tissue evidence="2">Skin</tissue>
    </source>
</reference>
<organism evidence="2">
    <name type="scientific">Arion vulgaris</name>
    <dbReference type="NCBI Taxonomy" id="1028688"/>
    <lineage>
        <taxon>Eukaryota</taxon>
        <taxon>Metazoa</taxon>
        <taxon>Spiralia</taxon>
        <taxon>Lophotrochozoa</taxon>
        <taxon>Mollusca</taxon>
        <taxon>Gastropoda</taxon>
        <taxon>Heterobranchia</taxon>
        <taxon>Euthyneura</taxon>
        <taxon>Panpulmonata</taxon>
        <taxon>Eupulmonata</taxon>
        <taxon>Stylommatophora</taxon>
        <taxon>Helicina</taxon>
        <taxon>Arionoidea</taxon>
        <taxon>Arionidae</taxon>
        <taxon>Arion</taxon>
    </lineage>
</organism>
<evidence type="ECO:0000256" key="1">
    <source>
        <dbReference type="SAM" id="MobiDB-lite"/>
    </source>
</evidence>
<feature type="non-terminal residue" evidence="2">
    <location>
        <position position="88"/>
    </location>
</feature>
<protein>
    <submittedName>
        <fullName evidence="2">Uncharacterized protein</fullName>
    </submittedName>
</protein>
<evidence type="ECO:0000313" key="2">
    <source>
        <dbReference type="EMBL" id="CEK56617.1"/>
    </source>
</evidence>
<sequence>SIIDKMSSGKKRKIETRTDLNPEVVSQYLRQNPEVLDHHVAVYVNSDRLKKWLQMKTGNTNSRSPNSRIQNSVTNGEHTADKNLTLTR</sequence>
<proteinExistence type="predicted"/>